<dbReference type="Gene3D" id="3.90.1570.10">
    <property type="entry name" value="tt1808, chain A"/>
    <property type="match status" value="1"/>
</dbReference>
<dbReference type="InterPro" id="IPR012296">
    <property type="entry name" value="Nuclease_put_TT1808"/>
</dbReference>
<dbReference type="Pfam" id="PF05685">
    <property type="entry name" value="Uma2"/>
    <property type="match status" value="1"/>
</dbReference>
<proteinExistence type="predicted"/>
<dbReference type="OrthoDB" id="9798254at2"/>
<name>A0A6N7IV23_9FIRM</name>
<dbReference type="InterPro" id="IPR011335">
    <property type="entry name" value="Restrct_endonuc-II-like"/>
</dbReference>
<keyword evidence="3" id="KW-1185">Reference proteome</keyword>
<feature type="domain" description="Putative restriction endonuclease" evidence="1">
    <location>
        <begin position="16"/>
        <end position="186"/>
    </location>
</feature>
<dbReference type="CDD" id="cd06260">
    <property type="entry name" value="DUF820-like"/>
    <property type="match status" value="1"/>
</dbReference>
<protein>
    <submittedName>
        <fullName evidence="2">Uma2 family endonuclease</fullName>
    </submittedName>
</protein>
<dbReference type="Proteomes" id="UP000441717">
    <property type="component" value="Unassembled WGS sequence"/>
</dbReference>
<comment type="caution">
    <text evidence="2">The sequence shown here is derived from an EMBL/GenBank/DDBJ whole genome shotgun (WGS) entry which is preliminary data.</text>
</comment>
<dbReference type="SUPFAM" id="SSF52980">
    <property type="entry name" value="Restriction endonuclease-like"/>
    <property type="match status" value="1"/>
</dbReference>
<evidence type="ECO:0000259" key="1">
    <source>
        <dbReference type="Pfam" id="PF05685"/>
    </source>
</evidence>
<keyword evidence="2" id="KW-0378">Hydrolase</keyword>
<keyword evidence="2" id="KW-0255">Endonuclease</keyword>
<dbReference type="InterPro" id="IPR008538">
    <property type="entry name" value="Uma2"/>
</dbReference>
<accession>A0A6N7IV23</accession>
<evidence type="ECO:0000313" key="2">
    <source>
        <dbReference type="EMBL" id="MQL53393.1"/>
    </source>
</evidence>
<evidence type="ECO:0000313" key="3">
    <source>
        <dbReference type="Proteomes" id="UP000441717"/>
    </source>
</evidence>
<dbReference type="RefSeq" id="WP_152947868.1">
    <property type="nucleotide sequence ID" value="NZ_WHYR01000048.1"/>
</dbReference>
<dbReference type="EMBL" id="WHYR01000048">
    <property type="protein sequence ID" value="MQL53393.1"/>
    <property type="molecule type" value="Genomic_DNA"/>
</dbReference>
<dbReference type="PANTHER" id="PTHR36558">
    <property type="entry name" value="GLR1098 PROTEIN"/>
    <property type="match status" value="1"/>
</dbReference>
<reference evidence="2 3" key="1">
    <citation type="submission" date="2019-10" db="EMBL/GenBank/DDBJ databases">
        <title>Comparative genomics of sulfur disproportionating microorganisms.</title>
        <authorList>
            <person name="Ward L.M."/>
            <person name="Bertran E."/>
            <person name="Johnston D."/>
        </authorList>
    </citation>
    <scope>NUCLEOTIDE SEQUENCE [LARGE SCALE GENOMIC DNA]</scope>
    <source>
        <strain evidence="2 3">DSM 14055</strain>
    </source>
</reference>
<dbReference type="PANTHER" id="PTHR36558:SF1">
    <property type="entry name" value="RESTRICTION ENDONUCLEASE DOMAIN-CONTAINING PROTEIN-RELATED"/>
    <property type="match status" value="1"/>
</dbReference>
<dbReference type="GO" id="GO:0004519">
    <property type="term" value="F:endonuclease activity"/>
    <property type="evidence" value="ECO:0007669"/>
    <property type="project" value="UniProtKB-KW"/>
</dbReference>
<organism evidence="2 3">
    <name type="scientific">Desulfofundulus thermobenzoicus</name>
    <dbReference type="NCBI Taxonomy" id="29376"/>
    <lineage>
        <taxon>Bacteria</taxon>
        <taxon>Bacillati</taxon>
        <taxon>Bacillota</taxon>
        <taxon>Clostridia</taxon>
        <taxon>Eubacteriales</taxon>
        <taxon>Peptococcaceae</taxon>
        <taxon>Desulfofundulus</taxon>
    </lineage>
</organism>
<gene>
    <name evidence="2" type="ORF">GFC01_14230</name>
</gene>
<dbReference type="AlphaFoldDB" id="A0A6N7IV23"/>
<keyword evidence="2" id="KW-0540">Nuclease</keyword>
<sequence length="193" mass="22479">MGFPRKKESGSYTYGDYLKWPGDERWEIIEGIAYNMSSAPSRRHRKVLIALLNEFYNYLKEKDCEVYCAPFDVRLPEGNEKDEEIKTVVQPDLAVICDRSKLDERGCKGSPDLIVEVITSSTASIDYIQKLALYEKHGVKEYWIVHPVDEVVMIYMLTDNRKYGRAIIYSKNDQVSTDLFDDLRIDLKEVFKE</sequence>